<dbReference type="OrthoDB" id="2370461at2"/>
<protein>
    <submittedName>
        <fullName evidence="1">Transposase</fullName>
    </submittedName>
</protein>
<gene>
    <name evidence="1" type="ORF">SMC1_04230</name>
</gene>
<dbReference type="InterPro" id="IPR036397">
    <property type="entry name" value="RNaseH_sf"/>
</dbReference>
<dbReference type="Proteomes" id="UP000266113">
    <property type="component" value="Unassembled WGS sequence"/>
</dbReference>
<comment type="caution">
    <text evidence="1">The sequence shown here is derived from an EMBL/GenBank/DDBJ whole genome shotgun (WGS) entry which is preliminary data.</text>
</comment>
<proteinExistence type="predicted"/>
<name>A0A398DPF6_9BACT</name>
<reference evidence="1 2" key="1">
    <citation type="submission" date="2018-09" db="EMBL/GenBank/DDBJ databases">
        <title>Discovery and Ecogenomic Context for Candidatus Cryosericales, a Global Caldiserica Order Active in Thawing Permafrost.</title>
        <authorList>
            <person name="Martinez M.A."/>
            <person name="Woodcroft B.J."/>
            <person name="Ignacio Espinoza J.C."/>
            <person name="Zayed A."/>
            <person name="Singleton C.M."/>
            <person name="Boyd J."/>
            <person name="Li Y.-F."/>
            <person name="Purvine S."/>
            <person name="Maughan H."/>
            <person name="Hodgkins S.B."/>
            <person name="Anderson D."/>
            <person name="Sederholm M."/>
            <person name="Temperton B."/>
            <person name="Saleska S.R."/>
            <person name="Tyson G.W."/>
            <person name="Rich V.I."/>
        </authorList>
    </citation>
    <scope>NUCLEOTIDE SEQUENCE [LARGE SCALE GENOMIC DNA]</scope>
    <source>
        <strain evidence="1 2">SMC1</strain>
    </source>
</reference>
<dbReference type="GO" id="GO:0003676">
    <property type="term" value="F:nucleic acid binding"/>
    <property type="evidence" value="ECO:0007669"/>
    <property type="project" value="InterPro"/>
</dbReference>
<dbReference type="AlphaFoldDB" id="A0A398DPF6"/>
<sequence length="200" mass="22558">MDRLLRAEKATGRDRKHCSRTKPESLLARIPVVSFRERSAASPRYVEVDLVSHDGGKAAGDHCSTLTVTDRCSGWTEIVPVSSRAQVYVFAALTTVLVLHSEGGSEFIGDELRRSCDPHGIRFTRSRPYQGNDNPHVEEKNNSVIRTFVGYDRHDSQAEEGLLNRLYQALHLMVNWFLPSQKLLRGVRTGRHITKVYDNA</sequence>
<accession>A0A398DPF6</accession>
<dbReference type="SUPFAM" id="SSF53098">
    <property type="entry name" value="Ribonuclease H-like"/>
    <property type="match status" value="1"/>
</dbReference>
<dbReference type="EMBL" id="QXIY01000017">
    <property type="protein sequence ID" value="RIE16870.1"/>
    <property type="molecule type" value="Genomic_DNA"/>
</dbReference>
<evidence type="ECO:0000313" key="2">
    <source>
        <dbReference type="Proteomes" id="UP000266113"/>
    </source>
</evidence>
<dbReference type="InterPro" id="IPR012337">
    <property type="entry name" value="RNaseH-like_sf"/>
</dbReference>
<dbReference type="RefSeq" id="WP_119085553.1">
    <property type="nucleotide sequence ID" value="NZ_QXIY01000017.1"/>
</dbReference>
<organism evidence="1 2">
    <name type="scientific">Candidatus Cryosericum septentrionale</name>
    <dbReference type="NCBI Taxonomy" id="2290913"/>
    <lineage>
        <taxon>Bacteria</taxon>
        <taxon>Pseudomonadati</taxon>
        <taxon>Caldisericota/Cryosericota group</taxon>
        <taxon>Candidatus Cryosericota</taxon>
        <taxon>Candidatus Cryosericia</taxon>
        <taxon>Candidatus Cryosericales</taxon>
        <taxon>Candidatus Cryosericaceae</taxon>
        <taxon>Candidatus Cryosericum</taxon>
    </lineage>
</organism>
<keyword evidence="2" id="KW-1185">Reference proteome</keyword>
<dbReference type="Gene3D" id="3.30.420.10">
    <property type="entry name" value="Ribonuclease H-like superfamily/Ribonuclease H"/>
    <property type="match status" value="1"/>
</dbReference>
<evidence type="ECO:0000313" key="1">
    <source>
        <dbReference type="EMBL" id="RIE16870.1"/>
    </source>
</evidence>